<feature type="transmembrane region" description="Helical" evidence="1">
    <location>
        <begin position="133"/>
        <end position="153"/>
    </location>
</feature>
<evidence type="ECO:0000313" key="3">
    <source>
        <dbReference type="Proteomes" id="UP000287101"/>
    </source>
</evidence>
<feature type="transmembrane region" description="Helical" evidence="1">
    <location>
        <begin position="201"/>
        <end position="226"/>
    </location>
</feature>
<reference evidence="2 3" key="1">
    <citation type="submission" date="2017-05" db="EMBL/GenBank/DDBJ databases">
        <title>Vagococcus spp. assemblies.</title>
        <authorList>
            <person name="Gulvik C.A."/>
        </authorList>
    </citation>
    <scope>NUCLEOTIDE SEQUENCE [LARGE SCALE GENOMIC DNA]</scope>
    <source>
        <strain evidence="2 3">CCUG 41755</strain>
    </source>
</reference>
<evidence type="ECO:0000313" key="2">
    <source>
        <dbReference type="EMBL" id="RSU04777.1"/>
    </source>
</evidence>
<protein>
    <submittedName>
        <fullName evidence="2">Uncharacterized protein</fullName>
    </submittedName>
</protein>
<keyword evidence="1" id="KW-0472">Membrane</keyword>
<evidence type="ECO:0000256" key="1">
    <source>
        <dbReference type="SAM" id="Phobius"/>
    </source>
</evidence>
<sequence>MKICKLVLPHKKSQLLIIIAIIWLISVYMYVTKFHEKTNLYIIQEMSFNIFCYSAALVPIYLCFLTSIHYYYFNSSVILNFKTRKSFLNKVYLAFLKVALIYMLFYMIITIIISNLLAGEVREFDSFVMINFLKIYSIHVLFLFFLGCIYLLLIDLIHSISISFVITLSFPFISQIFNFYFGITALINQLIMLSTYQSIDVIELFLFLSKLVGFTCIVIYLSFSILEKKDFMTIKD</sequence>
<keyword evidence="3" id="KW-1185">Reference proteome</keyword>
<feature type="transmembrane region" description="Helical" evidence="1">
    <location>
        <begin position="160"/>
        <end position="181"/>
    </location>
</feature>
<accession>A0A430AC34</accession>
<feature type="transmembrane region" description="Helical" evidence="1">
    <location>
        <begin position="51"/>
        <end position="73"/>
    </location>
</feature>
<dbReference type="AlphaFoldDB" id="A0A430AC34"/>
<keyword evidence="1" id="KW-0812">Transmembrane</keyword>
<feature type="transmembrane region" description="Helical" evidence="1">
    <location>
        <begin position="94"/>
        <end position="113"/>
    </location>
</feature>
<feature type="transmembrane region" description="Helical" evidence="1">
    <location>
        <begin position="12"/>
        <end position="31"/>
    </location>
</feature>
<dbReference type="EMBL" id="NGJY01000001">
    <property type="protein sequence ID" value="RSU04777.1"/>
    <property type="molecule type" value="Genomic_DNA"/>
</dbReference>
<comment type="caution">
    <text evidence="2">The sequence shown here is derived from an EMBL/GenBank/DDBJ whole genome shotgun (WGS) entry which is preliminary data.</text>
</comment>
<name>A0A430AC34_9ENTE</name>
<gene>
    <name evidence="2" type="ORF">CBF31_01790</name>
</gene>
<dbReference type="Proteomes" id="UP000287101">
    <property type="component" value="Unassembled WGS sequence"/>
</dbReference>
<keyword evidence="1" id="KW-1133">Transmembrane helix</keyword>
<proteinExistence type="predicted"/>
<organism evidence="2 3">
    <name type="scientific">Vagococcus fessus</name>
    <dbReference type="NCBI Taxonomy" id="120370"/>
    <lineage>
        <taxon>Bacteria</taxon>
        <taxon>Bacillati</taxon>
        <taxon>Bacillota</taxon>
        <taxon>Bacilli</taxon>
        <taxon>Lactobacillales</taxon>
        <taxon>Enterococcaceae</taxon>
        <taxon>Vagococcus</taxon>
    </lineage>
</organism>